<reference evidence="2" key="1">
    <citation type="submission" date="2016-11" db="EMBL/GenBank/DDBJ databases">
        <title>Draft Genome Sequence of Marinobacter hydrocarbonoclasticus strain STW2, a polyaromatic aromatic hydrocarbon degrading and denitrifying bacterium from rhizosphere of Seagrass Enhalus acodoides.</title>
        <authorList>
            <person name="Ling J."/>
            <person name="Dong J."/>
        </authorList>
    </citation>
    <scope>NUCLEOTIDE SEQUENCE [LARGE SCALE GENOMIC DNA]</scope>
    <source>
        <strain evidence="2">STW2</strain>
    </source>
</reference>
<evidence type="ECO:0000313" key="3">
    <source>
        <dbReference type="Proteomes" id="UP000183986"/>
    </source>
</evidence>
<sequence>MLAQNAGRYGQVLADYAEIFRHRGGSYHKAMLTVPHARELEFKRALEPLIADLAARPAFRIADVPSGGEYLRSFLPATVEYHGFDPSSGFNTGPAEGGDLADLPFPDLSIDAFISLAGLHHCLDKRPFLNACHRTLVPHGLLSVMDVRSGSPEARFLDEFVGEYNGMGHKGDYLGPEFVLQLEPSEWDVLSAGMVDCHWQFASKIELCEFCRGLFRLQGVSDSLILEAVRSYLGVKPSIDSQESVQMPWRLYRVVARKCIPNPQEH</sequence>
<evidence type="ECO:0000313" key="2">
    <source>
        <dbReference type="EMBL" id="OJS98112.1"/>
    </source>
</evidence>
<name>A0A1M2US32_MARNT</name>
<dbReference type="AlphaFoldDB" id="A0A1M2US32"/>
<proteinExistence type="predicted"/>
<protein>
    <recommendedName>
        <fullName evidence="1">Methyltransferase type 11 domain-containing protein</fullName>
    </recommendedName>
</protein>
<dbReference type="InterPro" id="IPR013216">
    <property type="entry name" value="Methyltransf_11"/>
</dbReference>
<feature type="domain" description="Methyltransferase type 11" evidence="1">
    <location>
        <begin position="97"/>
        <end position="143"/>
    </location>
</feature>
<dbReference type="GO" id="GO:0008757">
    <property type="term" value="F:S-adenosylmethionine-dependent methyltransferase activity"/>
    <property type="evidence" value="ECO:0007669"/>
    <property type="project" value="InterPro"/>
</dbReference>
<dbReference type="Gene3D" id="3.40.50.150">
    <property type="entry name" value="Vaccinia Virus protein VP39"/>
    <property type="match status" value="1"/>
</dbReference>
<organism evidence="2 3">
    <name type="scientific">Marinobacter nauticus</name>
    <name type="common">Marinobacter hydrocarbonoclasticus</name>
    <name type="synonym">Marinobacter aquaeolei</name>
    <dbReference type="NCBI Taxonomy" id="2743"/>
    <lineage>
        <taxon>Bacteria</taxon>
        <taxon>Pseudomonadati</taxon>
        <taxon>Pseudomonadota</taxon>
        <taxon>Gammaproteobacteria</taxon>
        <taxon>Pseudomonadales</taxon>
        <taxon>Marinobacteraceae</taxon>
        <taxon>Marinobacter</taxon>
    </lineage>
</organism>
<dbReference type="EMBL" id="MPKY01000004">
    <property type="protein sequence ID" value="OJS98112.1"/>
    <property type="molecule type" value="Genomic_DNA"/>
</dbReference>
<dbReference type="SUPFAM" id="SSF53335">
    <property type="entry name" value="S-adenosyl-L-methionine-dependent methyltransferases"/>
    <property type="match status" value="1"/>
</dbReference>
<gene>
    <name evidence="2" type="ORF">BEE62_17600</name>
</gene>
<keyword evidence="3" id="KW-1185">Reference proteome</keyword>
<dbReference type="Pfam" id="PF08241">
    <property type="entry name" value="Methyltransf_11"/>
    <property type="match status" value="1"/>
</dbReference>
<comment type="caution">
    <text evidence="2">The sequence shown here is derived from an EMBL/GenBank/DDBJ whole genome shotgun (WGS) entry which is preliminary data.</text>
</comment>
<dbReference type="OrthoDB" id="9772751at2"/>
<dbReference type="InterPro" id="IPR029063">
    <property type="entry name" value="SAM-dependent_MTases_sf"/>
</dbReference>
<accession>A0A1M2US32</accession>
<dbReference type="Proteomes" id="UP000183986">
    <property type="component" value="Unassembled WGS sequence"/>
</dbReference>
<evidence type="ECO:0000259" key="1">
    <source>
        <dbReference type="Pfam" id="PF08241"/>
    </source>
</evidence>